<dbReference type="Pfam" id="PF04570">
    <property type="entry name" value="zf-FLZ"/>
    <property type="match status" value="2"/>
</dbReference>
<dbReference type="AlphaFoldDB" id="A0A811PDX8"/>
<evidence type="ECO:0000256" key="2">
    <source>
        <dbReference type="ARBA" id="ARBA00022723"/>
    </source>
</evidence>
<gene>
    <name evidence="6" type="ORF">NCGR_LOCUS28267</name>
</gene>
<dbReference type="Proteomes" id="UP000604825">
    <property type="component" value="Unassembled WGS sequence"/>
</dbReference>
<dbReference type="EMBL" id="CAJGYO010000007">
    <property type="protein sequence ID" value="CAD6242933.1"/>
    <property type="molecule type" value="Genomic_DNA"/>
</dbReference>
<keyword evidence="7" id="KW-1185">Reference proteome</keyword>
<evidence type="ECO:0000259" key="5">
    <source>
        <dbReference type="PROSITE" id="PS51795"/>
    </source>
</evidence>
<feature type="region of interest" description="Disordered" evidence="4">
    <location>
        <begin position="102"/>
        <end position="145"/>
    </location>
</feature>
<evidence type="ECO:0000313" key="6">
    <source>
        <dbReference type="EMBL" id="CAD6242933.1"/>
    </source>
</evidence>
<feature type="domain" description="FLZ-type" evidence="5">
    <location>
        <begin position="25"/>
        <end position="103"/>
    </location>
</feature>
<dbReference type="PANTHER" id="PTHR46057">
    <property type="entry name" value="FCS-LIKE ZINC FINGER 1-RELATED"/>
    <property type="match status" value="1"/>
</dbReference>
<name>A0A811PDX8_9POAL</name>
<evidence type="ECO:0000256" key="3">
    <source>
        <dbReference type="PROSITE-ProRule" id="PRU01131"/>
    </source>
</evidence>
<comment type="similarity">
    <text evidence="1">Belongs to the FLZ family.</text>
</comment>
<organism evidence="6 7">
    <name type="scientific">Miscanthus lutarioriparius</name>
    <dbReference type="NCBI Taxonomy" id="422564"/>
    <lineage>
        <taxon>Eukaryota</taxon>
        <taxon>Viridiplantae</taxon>
        <taxon>Streptophyta</taxon>
        <taxon>Embryophyta</taxon>
        <taxon>Tracheophyta</taxon>
        <taxon>Spermatophyta</taxon>
        <taxon>Magnoliopsida</taxon>
        <taxon>Liliopsida</taxon>
        <taxon>Poales</taxon>
        <taxon>Poaceae</taxon>
        <taxon>PACMAD clade</taxon>
        <taxon>Panicoideae</taxon>
        <taxon>Andropogonodae</taxon>
        <taxon>Andropogoneae</taxon>
        <taxon>Saccharinae</taxon>
        <taxon>Miscanthus</taxon>
    </lineage>
</organism>
<dbReference type="InterPro" id="IPR007650">
    <property type="entry name" value="Zf-FLZ_dom"/>
</dbReference>
<sequence length="151" mass="16551">MMASSSSSFFGIEPLDGGESETCRHAMDACSLCGKRLAGDCDIFMYRFVPALDLYASFIPPASPMHAMRSGVLTVPVANNRGDTPFCSEECRYHQMVRDDFGAGGENMRLKKERPAPATSKEEQRQRRRHEPPAAAEPARVPFAANVPVAI</sequence>
<dbReference type="PANTHER" id="PTHR46057:SF14">
    <property type="entry name" value="OS02G0687200 PROTEIN"/>
    <property type="match status" value="1"/>
</dbReference>
<dbReference type="OrthoDB" id="1916924at2759"/>
<comment type="caution">
    <text evidence="6">The sequence shown here is derived from an EMBL/GenBank/DDBJ whole genome shotgun (WGS) entry which is preliminary data.</text>
</comment>
<feature type="zinc finger region" description="FLZ-type" evidence="3">
    <location>
        <begin position="25"/>
        <end position="103"/>
    </location>
</feature>
<dbReference type="GO" id="GO:0046872">
    <property type="term" value="F:metal ion binding"/>
    <property type="evidence" value="ECO:0007669"/>
    <property type="project" value="UniProtKB-KW"/>
</dbReference>
<reference evidence="6" key="1">
    <citation type="submission" date="2020-10" db="EMBL/GenBank/DDBJ databases">
        <authorList>
            <person name="Han B."/>
            <person name="Lu T."/>
            <person name="Zhao Q."/>
            <person name="Huang X."/>
            <person name="Zhao Y."/>
        </authorList>
    </citation>
    <scope>NUCLEOTIDE SEQUENCE</scope>
</reference>
<dbReference type="InterPro" id="IPR044533">
    <property type="entry name" value="FLZ1/2/3"/>
</dbReference>
<keyword evidence="2" id="KW-0479">Metal-binding</keyword>
<dbReference type="PROSITE" id="PS51795">
    <property type="entry name" value="ZF_FLZ"/>
    <property type="match status" value="1"/>
</dbReference>
<evidence type="ECO:0000256" key="1">
    <source>
        <dbReference type="ARBA" id="ARBA00009374"/>
    </source>
</evidence>
<accession>A0A811PDX8</accession>
<evidence type="ECO:0000313" key="7">
    <source>
        <dbReference type="Proteomes" id="UP000604825"/>
    </source>
</evidence>
<evidence type="ECO:0000256" key="4">
    <source>
        <dbReference type="SAM" id="MobiDB-lite"/>
    </source>
</evidence>
<feature type="compositionally biased region" description="Basic and acidic residues" evidence="4">
    <location>
        <begin position="108"/>
        <end position="125"/>
    </location>
</feature>
<protein>
    <recommendedName>
        <fullName evidence="5">FLZ-type domain-containing protein</fullName>
    </recommendedName>
</protein>
<proteinExistence type="inferred from homology"/>
<feature type="compositionally biased region" description="Low complexity" evidence="4">
    <location>
        <begin position="133"/>
        <end position="145"/>
    </location>
</feature>